<evidence type="ECO:0000256" key="4">
    <source>
        <dbReference type="ARBA" id="ARBA00022723"/>
    </source>
</evidence>
<dbReference type="InterPro" id="IPR016192">
    <property type="entry name" value="APOBEC/CMP_deaminase_Zn-bd"/>
</dbReference>
<dbReference type="GO" id="GO:0008270">
    <property type="term" value="F:zinc ion binding"/>
    <property type="evidence" value="ECO:0007669"/>
    <property type="project" value="UniProtKB-UniRule"/>
</dbReference>
<keyword evidence="3 8" id="KW-0819">tRNA processing</keyword>
<keyword evidence="11" id="KW-1185">Reference proteome</keyword>
<evidence type="ECO:0000256" key="8">
    <source>
        <dbReference type="HAMAP-Rule" id="MF_00972"/>
    </source>
</evidence>
<dbReference type="PANTHER" id="PTHR11079">
    <property type="entry name" value="CYTOSINE DEAMINASE FAMILY MEMBER"/>
    <property type="match status" value="1"/>
</dbReference>
<sequence>MQQALLLAQQAAACGEVPVGAVLVHDEQVIGSGFNQPIGLHDPTAHAEICAIRDACQQLQNYRLPLNTTLYVTLEPCTQCVGALIHARIQHVVFAATEPRAGSLISARQLMQSGFYNHFFSFEGGVLAEQSQIILKQFFAARRQK</sequence>
<feature type="active site" description="Proton donor" evidence="8">
    <location>
        <position position="48"/>
    </location>
</feature>
<dbReference type="HAMAP" id="MF_00972">
    <property type="entry name" value="tRNA_aden_deaminase"/>
    <property type="match status" value="1"/>
</dbReference>
<dbReference type="InterPro" id="IPR028883">
    <property type="entry name" value="tRNA_aden_deaminase"/>
</dbReference>
<feature type="binding site" evidence="8">
    <location>
        <position position="46"/>
    </location>
    <ligand>
        <name>Zn(2+)</name>
        <dbReference type="ChEBI" id="CHEBI:29105"/>
        <note>catalytic</note>
    </ligand>
</feature>
<evidence type="ECO:0000256" key="2">
    <source>
        <dbReference type="ARBA" id="ARBA00011738"/>
    </source>
</evidence>
<protein>
    <recommendedName>
        <fullName evidence="8">tRNA-specific adenosine deaminase</fullName>
        <ecNumber evidence="8">3.5.4.33</ecNumber>
    </recommendedName>
</protein>
<comment type="similarity">
    <text evidence="1">Belongs to the cytidine and deoxycytidylate deaminase family. ADAT2 subfamily.</text>
</comment>
<evidence type="ECO:0000256" key="3">
    <source>
        <dbReference type="ARBA" id="ARBA00022694"/>
    </source>
</evidence>
<comment type="function">
    <text evidence="8">Catalyzes the deamination of adenosine to inosine at the wobble position 34 of tRNA(Arg2).</text>
</comment>
<dbReference type="InterPro" id="IPR016193">
    <property type="entry name" value="Cytidine_deaminase-like"/>
</dbReference>
<dbReference type="Proteomes" id="UP000192132">
    <property type="component" value="Unassembled WGS sequence"/>
</dbReference>
<dbReference type="GO" id="GO:0002100">
    <property type="term" value="P:tRNA wobble adenosine to inosine editing"/>
    <property type="evidence" value="ECO:0007669"/>
    <property type="project" value="UniProtKB-UniRule"/>
</dbReference>
<evidence type="ECO:0000259" key="9">
    <source>
        <dbReference type="PROSITE" id="PS51747"/>
    </source>
</evidence>
<evidence type="ECO:0000313" key="11">
    <source>
        <dbReference type="Proteomes" id="UP000192132"/>
    </source>
</evidence>
<comment type="subunit">
    <text evidence="2 8">Homodimer.</text>
</comment>
<feature type="domain" description="CMP/dCMP-type deaminase" evidence="9">
    <location>
        <begin position="1"/>
        <end position="106"/>
    </location>
</feature>
<keyword evidence="4 8" id="KW-0479">Metal-binding</keyword>
<dbReference type="EMBL" id="MLCN01000028">
    <property type="protein sequence ID" value="ONG38992.1"/>
    <property type="molecule type" value="Genomic_DNA"/>
</dbReference>
<evidence type="ECO:0000256" key="6">
    <source>
        <dbReference type="ARBA" id="ARBA00022833"/>
    </source>
</evidence>
<evidence type="ECO:0000313" key="10">
    <source>
        <dbReference type="EMBL" id="ONG38992.1"/>
    </source>
</evidence>
<dbReference type="PROSITE" id="PS00903">
    <property type="entry name" value="CYT_DCMP_DEAMINASES_1"/>
    <property type="match status" value="1"/>
</dbReference>
<dbReference type="PROSITE" id="PS51747">
    <property type="entry name" value="CYT_DCMP_DEAMINASES_2"/>
    <property type="match status" value="1"/>
</dbReference>
<dbReference type="NCBIfam" id="NF008113">
    <property type="entry name" value="PRK10860.1"/>
    <property type="match status" value="1"/>
</dbReference>
<dbReference type="InterPro" id="IPR002125">
    <property type="entry name" value="CMP_dCMP_dom"/>
</dbReference>
<evidence type="ECO:0000256" key="5">
    <source>
        <dbReference type="ARBA" id="ARBA00022801"/>
    </source>
</evidence>
<gene>
    <name evidence="8" type="primary">tadA</name>
    <name evidence="10" type="ORF">BKE30_10730</name>
</gene>
<dbReference type="SUPFAM" id="SSF53927">
    <property type="entry name" value="Cytidine deaminase-like"/>
    <property type="match status" value="1"/>
</dbReference>
<keyword evidence="6 8" id="KW-0862">Zinc</keyword>
<organism evidence="10 11">
    <name type="scientific">Alkanindiges hydrocarboniclasticus</name>
    <dbReference type="NCBI Taxonomy" id="1907941"/>
    <lineage>
        <taxon>Bacteria</taxon>
        <taxon>Pseudomonadati</taxon>
        <taxon>Pseudomonadota</taxon>
        <taxon>Gammaproteobacteria</taxon>
        <taxon>Moraxellales</taxon>
        <taxon>Moraxellaceae</taxon>
        <taxon>Alkanindiges</taxon>
    </lineage>
</organism>
<comment type="caution">
    <text evidence="10">The sequence shown here is derived from an EMBL/GenBank/DDBJ whole genome shotgun (WGS) entry which is preliminary data.</text>
</comment>
<dbReference type="EC" id="3.5.4.33" evidence="8"/>
<keyword evidence="5 8" id="KW-0378">Hydrolase</keyword>
<dbReference type="OrthoDB" id="9802676at2"/>
<reference evidence="10 11" key="1">
    <citation type="submission" date="2016-10" db="EMBL/GenBank/DDBJ databases">
        <title>Draft Genome sequence of Alkanindiges sp. strain H1.</title>
        <authorList>
            <person name="Subhash Y."/>
            <person name="Lee S."/>
        </authorList>
    </citation>
    <scope>NUCLEOTIDE SEQUENCE [LARGE SCALE GENOMIC DNA]</scope>
    <source>
        <strain evidence="10 11">H1</strain>
    </source>
</reference>
<dbReference type="CDD" id="cd01285">
    <property type="entry name" value="nucleoside_deaminase"/>
    <property type="match status" value="1"/>
</dbReference>
<feature type="binding site" evidence="8">
    <location>
        <position position="77"/>
    </location>
    <ligand>
        <name>Zn(2+)</name>
        <dbReference type="ChEBI" id="CHEBI:29105"/>
        <note>catalytic</note>
    </ligand>
</feature>
<feature type="binding site" evidence="8">
    <location>
        <position position="80"/>
    </location>
    <ligand>
        <name>Zn(2+)</name>
        <dbReference type="ChEBI" id="CHEBI:29105"/>
        <note>catalytic</note>
    </ligand>
</feature>
<name>A0A1S8CSM2_9GAMM</name>
<dbReference type="GO" id="GO:0052717">
    <property type="term" value="F:tRNA-specific adenosine-34 deaminase activity"/>
    <property type="evidence" value="ECO:0007669"/>
    <property type="project" value="UniProtKB-UniRule"/>
</dbReference>
<comment type="catalytic activity">
    <reaction evidence="7 8">
        <text>adenosine(34) in tRNA + H2O + H(+) = inosine(34) in tRNA + NH4(+)</text>
        <dbReference type="Rhea" id="RHEA:43168"/>
        <dbReference type="Rhea" id="RHEA-COMP:10373"/>
        <dbReference type="Rhea" id="RHEA-COMP:10374"/>
        <dbReference type="ChEBI" id="CHEBI:15377"/>
        <dbReference type="ChEBI" id="CHEBI:15378"/>
        <dbReference type="ChEBI" id="CHEBI:28938"/>
        <dbReference type="ChEBI" id="CHEBI:74411"/>
        <dbReference type="ChEBI" id="CHEBI:82852"/>
        <dbReference type="EC" id="3.5.4.33"/>
    </reaction>
</comment>
<dbReference type="STRING" id="1907941.BKE30_10730"/>
<comment type="cofactor">
    <cofactor evidence="8">
        <name>Zn(2+)</name>
        <dbReference type="ChEBI" id="CHEBI:29105"/>
    </cofactor>
    <text evidence="8">Binds 1 zinc ion per subunit.</text>
</comment>
<dbReference type="Pfam" id="PF00383">
    <property type="entry name" value="dCMP_cyt_deam_1"/>
    <property type="match status" value="1"/>
</dbReference>
<accession>A0A1S8CSM2</accession>
<dbReference type="PANTHER" id="PTHR11079:SF202">
    <property type="entry name" value="TRNA-SPECIFIC ADENOSINE DEAMINASE"/>
    <property type="match status" value="1"/>
</dbReference>
<proteinExistence type="inferred from homology"/>
<evidence type="ECO:0000256" key="7">
    <source>
        <dbReference type="ARBA" id="ARBA00048045"/>
    </source>
</evidence>
<dbReference type="Gene3D" id="3.40.140.10">
    <property type="entry name" value="Cytidine Deaminase, domain 2"/>
    <property type="match status" value="1"/>
</dbReference>
<evidence type="ECO:0000256" key="1">
    <source>
        <dbReference type="ARBA" id="ARBA00010669"/>
    </source>
</evidence>
<dbReference type="AlphaFoldDB" id="A0A1S8CSM2"/>